<dbReference type="PANTHER" id="PTHR11913">
    <property type="entry name" value="COFILIN-RELATED"/>
    <property type="match status" value="1"/>
</dbReference>
<evidence type="ECO:0000256" key="1">
    <source>
        <dbReference type="ARBA" id="ARBA00006844"/>
    </source>
</evidence>
<name>A0AAV1MXI6_SCOSC</name>
<evidence type="ECO:0000259" key="3">
    <source>
        <dbReference type="PROSITE" id="PS51263"/>
    </source>
</evidence>
<dbReference type="SUPFAM" id="SSF55753">
    <property type="entry name" value="Actin depolymerizing proteins"/>
    <property type="match status" value="1"/>
</dbReference>
<dbReference type="Pfam" id="PF00241">
    <property type="entry name" value="Cofilin_ADF"/>
    <property type="match status" value="1"/>
</dbReference>
<keyword evidence="2" id="KW-0009">Actin-binding</keyword>
<gene>
    <name evidence="4" type="ORF">FSCOSCO3_A036007</name>
</gene>
<accession>A0AAV1MXI6</accession>
<dbReference type="InterPro" id="IPR029006">
    <property type="entry name" value="ADF-H/Gelsolin-like_dom_sf"/>
</dbReference>
<dbReference type="Proteomes" id="UP001314229">
    <property type="component" value="Unassembled WGS sequence"/>
</dbReference>
<dbReference type="PROSITE" id="PS51263">
    <property type="entry name" value="ADF_H"/>
    <property type="match status" value="1"/>
</dbReference>
<organism evidence="4 5">
    <name type="scientific">Scomber scombrus</name>
    <name type="common">Atlantic mackerel</name>
    <name type="synonym">Scomber vernalis</name>
    <dbReference type="NCBI Taxonomy" id="13677"/>
    <lineage>
        <taxon>Eukaryota</taxon>
        <taxon>Metazoa</taxon>
        <taxon>Chordata</taxon>
        <taxon>Craniata</taxon>
        <taxon>Vertebrata</taxon>
        <taxon>Euteleostomi</taxon>
        <taxon>Actinopterygii</taxon>
        <taxon>Neopterygii</taxon>
        <taxon>Teleostei</taxon>
        <taxon>Neoteleostei</taxon>
        <taxon>Acanthomorphata</taxon>
        <taxon>Pelagiaria</taxon>
        <taxon>Scombriformes</taxon>
        <taxon>Scombridae</taxon>
        <taxon>Scomber</taxon>
    </lineage>
</organism>
<evidence type="ECO:0000313" key="4">
    <source>
        <dbReference type="EMBL" id="CAK6951727.1"/>
    </source>
</evidence>
<dbReference type="EMBL" id="CAWUFR010000007">
    <property type="protein sequence ID" value="CAK6951727.1"/>
    <property type="molecule type" value="Genomic_DNA"/>
</dbReference>
<feature type="domain" description="ADF-H" evidence="3">
    <location>
        <begin position="70"/>
        <end position="215"/>
    </location>
</feature>
<dbReference type="GO" id="GO:0015629">
    <property type="term" value="C:actin cytoskeleton"/>
    <property type="evidence" value="ECO:0007669"/>
    <property type="project" value="InterPro"/>
</dbReference>
<dbReference type="GO" id="GO:0030042">
    <property type="term" value="P:actin filament depolymerization"/>
    <property type="evidence" value="ECO:0007669"/>
    <property type="project" value="InterPro"/>
</dbReference>
<comment type="caution">
    <text evidence="4">The sequence shown here is derived from an EMBL/GenBank/DDBJ whole genome shotgun (WGS) entry which is preliminary data.</text>
</comment>
<dbReference type="InterPro" id="IPR017904">
    <property type="entry name" value="ADF/Cofilin"/>
</dbReference>
<dbReference type="SMART" id="SM00102">
    <property type="entry name" value="ADF"/>
    <property type="match status" value="1"/>
</dbReference>
<dbReference type="AlphaFoldDB" id="A0AAV1MXI6"/>
<evidence type="ECO:0000256" key="2">
    <source>
        <dbReference type="ARBA" id="ARBA00023203"/>
    </source>
</evidence>
<dbReference type="InterPro" id="IPR002108">
    <property type="entry name" value="ADF-H"/>
</dbReference>
<dbReference type="Gene3D" id="3.40.20.10">
    <property type="entry name" value="Severin"/>
    <property type="match status" value="1"/>
</dbReference>
<protein>
    <submittedName>
        <fullName evidence="4">Non-muscle cofilin 1-like</fullName>
    </submittedName>
</protein>
<dbReference type="CDD" id="cd11286">
    <property type="entry name" value="ADF_cofilin_like"/>
    <property type="match status" value="1"/>
</dbReference>
<reference evidence="4 5" key="1">
    <citation type="submission" date="2024-01" db="EMBL/GenBank/DDBJ databases">
        <authorList>
            <person name="Alioto T."/>
            <person name="Alioto T."/>
            <person name="Gomez Garrido J."/>
        </authorList>
    </citation>
    <scope>NUCLEOTIDE SEQUENCE [LARGE SCALE GENOMIC DNA]</scope>
</reference>
<evidence type="ECO:0000313" key="5">
    <source>
        <dbReference type="Proteomes" id="UP001314229"/>
    </source>
</evidence>
<proteinExistence type="inferred from homology"/>
<dbReference type="GO" id="GO:0003779">
    <property type="term" value="F:actin binding"/>
    <property type="evidence" value="ECO:0007669"/>
    <property type="project" value="UniProtKB-KW"/>
</dbReference>
<sequence length="232" mass="26788">MEMLRLQLKLWHTWEKRDGPTIGGVLIYRSSSSMSQPALLPYDPSAFSLLLPFLLCCLFPPHIRSKMASGVQVADQVKDVYKEMKVVKSDADQKERLRLVIFEIKGRYIDVEEGKIFREKDLENVDDVFKFFLSHLDPKQCRYMLYDCHFETKESSRKEELVFVMWAPDTAAIKDKMNYASSKDSLKKALTGIKHELQMNDLSDYGDRDNFAEKMGKGVIKVEGHPVKPTGR</sequence>
<dbReference type="PRINTS" id="PR00006">
    <property type="entry name" value="COFILIN"/>
</dbReference>
<keyword evidence="5" id="KW-1185">Reference proteome</keyword>
<comment type="similarity">
    <text evidence="1">Belongs to the actin-binding proteins ADF family.</text>
</comment>